<dbReference type="Proteomes" id="UP000585474">
    <property type="component" value="Unassembled WGS sequence"/>
</dbReference>
<accession>A0A7J0FW85</accession>
<comment type="cofactor">
    <cofactor evidence="5">
        <name>Fe(2+)</name>
        <dbReference type="ChEBI" id="CHEBI:29033"/>
    </cofactor>
    <text evidence="5">Binds 1 Fe(2+) ion per subunit.</text>
</comment>
<evidence type="ECO:0000256" key="1">
    <source>
        <dbReference type="ARBA" id="ARBA00006787"/>
    </source>
</evidence>
<name>A0A7J0FW85_9ERIC</name>
<keyword evidence="2 5" id="KW-0479">Metal-binding</keyword>
<dbReference type="GO" id="GO:0009570">
    <property type="term" value="C:chloroplast stroma"/>
    <property type="evidence" value="ECO:0007669"/>
    <property type="project" value="TreeGrafter"/>
</dbReference>
<dbReference type="OrthoDB" id="1069523at2759"/>
<keyword evidence="8" id="KW-1185">Reference proteome</keyword>
<evidence type="ECO:0000313" key="8">
    <source>
        <dbReference type="Proteomes" id="UP000585474"/>
    </source>
</evidence>
<feature type="binding site" evidence="5">
    <location>
        <position position="284"/>
    </location>
    <ligand>
        <name>Fe cation</name>
        <dbReference type="ChEBI" id="CHEBI:24875"/>
        <note>catalytic</note>
    </ligand>
</feature>
<dbReference type="EMBL" id="BJWL01000015">
    <property type="protein sequence ID" value="GFZ02936.1"/>
    <property type="molecule type" value="Genomic_DNA"/>
</dbReference>
<evidence type="ECO:0000256" key="4">
    <source>
        <dbReference type="ARBA" id="ARBA00023004"/>
    </source>
</evidence>
<dbReference type="GO" id="GO:0046872">
    <property type="term" value="F:metal ion binding"/>
    <property type="evidence" value="ECO:0007669"/>
    <property type="project" value="UniProtKB-KW"/>
</dbReference>
<keyword evidence="3 7" id="KW-0560">Oxidoreductase</keyword>
<dbReference type="PANTHER" id="PTHR10543:SF58">
    <property type="entry name" value="CAROTENOID CLEAVAGE DIOXYGENASE 4, CHLOROPLASTIC-RELATED"/>
    <property type="match status" value="1"/>
</dbReference>
<evidence type="ECO:0000313" key="7">
    <source>
        <dbReference type="EMBL" id="GFZ02936.1"/>
    </source>
</evidence>
<organism evidence="7 8">
    <name type="scientific">Actinidia rufa</name>
    <dbReference type="NCBI Taxonomy" id="165716"/>
    <lineage>
        <taxon>Eukaryota</taxon>
        <taxon>Viridiplantae</taxon>
        <taxon>Streptophyta</taxon>
        <taxon>Embryophyta</taxon>
        <taxon>Tracheophyta</taxon>
        <taxon>Spermatophyta</taxon>
        <taxon>Magnoliopsida</taxon>
        <taxon>eudicotyledons</taxon>
        <taxon>Gunneridae</taxon>
        <taxon>Pentapetalae</taxon>
        <taxon>asterids</taxon>
        <taxon>Ericales</taxon>
        <taxon>Actinidiaceae</taxon>
        <taxon>Actinidia</taxon>
    </lineage>
</organism>
<keyword evidence="4 5" id="KW-0408">Iron</keyword>
<evidence type="ECO:0000256" key="6">
    <source>
        <dbReference type="SAM" id="MobiDB-lite"/>
    </source>
</evidence>
<reference evidence="7 8" key="1">
    <citation type="submission" date="2019-07" db="EMBL/GenBank/DDBJ databases">
        <title>De Novo Assembly of kiwifruit Actinidia rufa.</title>
        <authorList>
            <person name="Sugita-Konishi S."/>
            <person name="Sato K."/>
            <person name="Mori E."/>
            <person name="Abe Y."/>
            <person name="Kisaki G."/>
            <person name="Hamano K."/>
            <person name="Suezawa K."/>
            <person name="Otani M."/>
            <person name="Fukuda T."/>
            <person name="Manabe T."/>
            <person name="Gomi K."/>
            <person name="Tabuchi M."/>
            <person name="Akimitsu K."/>
            <person name="Kataoka I."/>
        </authorList>
    </citation>
    <scope>NUCLEOTIDE SEQUENCE [LARGE SCALE GENOMIC DNA]</scope>
    <source>
        <strain evidence="8">cv. Fuchu</strain>
    </source>
</reference>
<dbReference type="Pfam" id="PF03055">
    <property type="entry name" value="RPE65"/>
    <property type="match status" value="1"/>
</dbReference>
<evidence type="ECO:0000256" key="2">
    <source>
        <dbReference type="ARBA" id="ARBA00022723"/>
    </source>
</evidence>
<evidence type="ECO:0000256" key="5">
    <source>
        <dbReference type="PIRSR" id="PIRSR604294-1"/>
    </source>
</evidence>
<protein>
    <submittedName>
        <fullName evidence="7">Nine-cis-epoxycarotenoid dioxygenase 4</fullName>
    </submittedName>
</protein>
<feature type="binding site" evidence="5">
    <location>
        <position position="333"/>
    </location>
    <ligand>
        <name>Fe cation</name>
        <dbReference type="ChEBI" id="CHEBI:24875"/>
        <note>catalytic</note>
    </ligand>
</feature>
<feature type="binding site" evidence="5">
    <location>
        <position position="399"/>
    </location>
    <ligand>
        <name>Fe cation</name>
        <dbReference type="ChEBI" id="CHEBI:24875"/>
        <note>catalytic</note>
    </ligand>
</feature>
<gene>
    <name evidence="7" type="ORF">Acr_15g0015440</name>
</gene>
<dbReference type="GO" id="GO:0016121">
    <property type="term" value="P:carotene catabolic process"/>
    <property type="evidence" value="ECO:0007669"/>
    <property type="project" value="TreeGrafter"/>
</dbReference>
<sequence>MHSLSSSLTSAMWHKNAITHKSSLIGMANSNKGFFKVVAQYSQFEKQIKQAIPTSSSTGSPQFSPTITENTMPINNGDTSTSSWVSFLTILATRLINPPLHPAVDPKVVLMGNFAPVNETPPTECSVVEGELPPSLNGAYVRNGPNPQHEPLGPHHLFEGDGMLHSIRIREGRATFCSRYVKTYKYKLECDAGVPVIPNIFSGFYGLADLGRCFIALLRFVTGQISLAEGFGVANTSLAFFLNTLFAMVETDLPYAIRLTREGDIETIGRYDFARTVPPNMTAHPKIDTETDEIFAFQCFPVFPFLTFFCFDADGRKQQDVPMFSIRHPTGIHDFAITRRYAVFPDTQLEMAPMNLVMCKGMPVRFRLEKVTRIGIIPRYATSDLEMRWFSIPQFNAFHIINAWEDDQDGVNIVAPNALNIENFFTSIEKVHFSLEKVRIDMKTGKTTRTILSKRNLELGSIHPTYIGKKNKYVYMAIGEHVPKMSGVVKIDLELGCEVASRSYERDCFGGEVVFVGRNCGEDLEYDEDDGFVVTYMHNEKSNESRFVVMDAKSPTLDVLAAVKLPGRVPYGFHGLFLCEKDLQEMNQVGESK</sequence>
<dbReference type="PANTHER" id="PTHR10543">
    <property type="entry name" value="BETA-CAROTENE DIOXYGENASE"/>
    <property type="match status" value="1"/>
</dbReference>
<comment type="similarity">
    <text evidence="1">Belongs to the carotenoid oxygenase family.</text>
</comment>
<dbReference type="InterPro" id="IPR004294">
    <property type="entry name" value="Carotenoid_Oase"/>
</dbReference>
<comment type="caution">
    <text evidence="7">The sequence shown here is derived from an EMBL/GenBank/DDBJ whole genome shotgun (WGS) entry which is preliminary data.</text>
</comment>
<feature type="region of interest" description="Disordered" evidence="6">
    <location>
        <begin position="52"/>
        <end position="75"/>
    </location>
</feature>
<evidence type="ECO:0000256" key="3">
    <source>
        <dbReference type="ARBA" id="ARBA00022964"/>
    </source>
</evidence>
<feature type="binding site" evidence="5">
    <location>
        <position position="574"/>
    </location>
    <ligand>
        <name>Fe cation</name>
        <dbReference type="ChEBI" id="CHEBI:24875"/>
        <note>catalytic</note>
    </ligand>
</feature>
<dbReference type="AlphaFoldDB" id="A0A7J0FW85"/>
<proteinExistence type="inferred from homology"/>
<dbReference type="GO" id="GO:0010436">
    <property type="term" value="F:carotenoid dioxygenase activity"/>
    <property type="evidence" value="ECO:0007669"/>
    <property type="project" value="TreeGrafter"/>
</dbReference>
<keyword evidence="3 7" id="KW-0223">Dioxygenase</keyword>